<dbReference type="GO" id="GO:0051082">
    <property type="term" value="F:unfolded protein binding"/>
    <property type="evidence" value="ECO:0007669"/>
    <property type="project" value="InterPro"/>
</dbReference>
<dbReference type="InterPro" id="IPR009053">
    <property type="entry name" value="Prefoldin"/>
</dbReference>
<evidence type="ECO:0000313" key="5">
    <source>
        <dbReference type="Proteomes" id="UP000799640"/>
    </source>
</evidence>
<feature type="coiled-coil region" evidence="3">
    <location>
        <begin position="76"/>
        <end position="103"/>
    </location>
</feature>
<dbReference type="Proteomes" id="UP000799640">
    <property type="component" value="Unassembled WGS sequence"/>
</dbReference>
<dbReference type="InterPro" id="IPR002777">
    <property type="entry name" value="PFD_beta-like"/>
</dbReference>
<dbReference type="Gene3D" id="1.10.287.370">
    <property type="match status" value="1"/>
</dbReference>
<dbReference type="OrthoDB" id="2015447at2759"/>
<dbReference type="PANTHER" id="PTHR20903">
    <property type="entry name" value="PREFOLDIN SUBUNIT 1-RELATED"/>
    <property type="match status" value="1"/>
</dbReference>
<dbReference type="AlphaFoldDB" id="A0A6G1HYP8"/>
<evidence type="ECO:0000256" key="3">
    <source>
        <dbReference type="SAM" id="Coils"/>
    </source>
</evidence>
<dbReference type="GO" id="GO:0044183">
    <property type="term" value="F:protein folding chaperone"/>
    <property type="evidence" value="ECO:0007669"/>
    <property type="project" value="TreeGrafter"/>
</dbReference>
<keyword evidence="2" id="KW-0143">Chaperone</keyword>
<accession>A0A6G1HYP8</accession>
<dbReference type="Pfam" id="PF01920">
    <property type="entry name" value="Prefoldin_2"/>
    <property type="match status" value="1"/>
</dbReference>
<sequence length="121" mass="13659">MSISNEALRKVLLEIEQKSAFSSQQLGIVKTQLAAKHRESRMLQLTANEVGVLPQGTQLYEGVGKMFIQTPSGEVVDRLAREKQALTDDVANLEKKRQYLETTFKNSREHMDRILRSAGPM</sequence>
<dbReference type="GO" id="GO:0005737">
    <property type="term" value="C:cytoplasm"/>
    <property type="evidence" value="ECO:0007669"/>
    <property type="project" value="TreeGrafter"/>
</dbReference>
<dbReference type="GO" id="GO:0016272">
    <property type="term" value="C:prefoldin complex"/>
    <property type="evidence" value="ECO:0007669"/>
    <property type="project" value="InterPro"/>
</dbReference>
<dbReference type="SUPFAM" id="SSF46579">
    <property type="entry name" value="Prefoldin"/>
    <property type="match status" value="1"/>
</dbReference>
<reference evidence="4" key="1">
    <citation type="journal article" date="2020" name="Stud. Mycol.">
        <title>101 Dothideomycetes genomes: a test case for predicting lifestyles and emergence of pathogens.</title>
        <authorList>
            <person name="Haridas S."/>
            <person name="Albert R."/>
            <person name="Binder M."/>
            <person name="Bloem J."/>
            <person name="Labutti K."/>
            <person name="Salamov A."/>
            <person name="Andreopoulos B."/>
            <person name="Baker S."/>
            <person name="Barry K."/>
            <person name="Bills G."/>
            <person name="Bluhm B."/>
            <person name="Cannon C."/>
            <person name="Castanera R."/>
            <person name="Culley D."/>
            <person name="Daum C."/>
            <person name="Ezra D."/>
            <person name="Gonzalez J."/>
            <person name="Henrissat B."/>
            <person name="Kuo A."/>
            <person name="Liang C."/>
            <person name="Lipzen A."/>
            <person name="Lutzoni F."/>
            <person name="Magnuson J."/>
            <person name="Mondo S."/>
            <person name="Nolan M."/>
            <person name="Ohm R."/>
            <person name="Pangilinan J."/>
            <person name="Park H.-J."/>
            <person name="Ramirez L."/>
            <person name="Alfaro M."/>
            <person name="Sun H."/>
            <person name="Tritt A."/>
            <person name="Yoshinaga Y."/>
            <person name="Zwiers L.-H."/>
            <person name="Turgeon B."/>
            <person name="Goodwin S."/>
            <person name="Spatafora J."/>
            <person name="Crous P."/>
            <person name="Grigoriev I."/>
        </authorList>
    </citation>
    <scope>NUCLEOTIDE SEQUENCE</scope>
    <source>
        <strain evidence="4">CBS 262.69</strain>
    </source>
</reference>
<organism evidence="4 5">
    <name type="scientific">Trichodelitschia bisporula</name>
    <dbReference type="NCBI Taxonomy" id="703511"/>
    <lineage>
        <taxon>Eukaryota</taxon>
        <taxon>Fungi</taxon>
        <taxon>Dikarya</taxon>
        <taxon>Ascomycota</taxon>
        <taxon>Pezizomycotina</taxon>
        <taxon>Dothideomycetes</taxon>
        <taxon>Dothideomycetes incertae sedis</taxon>
        <taxon>Phaeotrichales</taxon>
        <taxon>Phaeotrichaceae</taxon>
        <taxon>Trichodelitschia</taxon>
    </lineage>
</organism>
<evidence type="ECO:0000313" key="4">
    <source>
        <dbReference type="EMBL" id="KAF2401183.1"/>
    </source>
</evidence>
<dbReference type="CDD" id="cd23164">
    <property type="entry name" value="Prefoldin_1"/>
    <property type="match status" value="1"/>
</dbReference>
<name>A0A6G1HYP8_9PEZI</name>
<keyword evidence="5" id="KW-1185">Reference proteome</keyword>
<keyword evidence="3" id="KW-0175">Coiled coil</keyword>
<comment type="similarity">
    <text evidence="1">Belongs to the prefoldin subunit beta family.</text>
</comment>
<gene>
    <name evidence="4" type="ORF">EJ06DRAFT_529320</name>
</gene>
<proteinExistence type="inferred from homology"/>
<evidence type="ECO:0000256" key="2">
    <source>
        <dbReference type="ARBA" id="ARBA00023186"/>
    </source>
</evidence>
<dbReference type="EMBL" id="ML996693">
    <property type="protein sequence ID" value="KAF2401183.1"/>
    <property type="molecule type" value="Genomic_DNA"/>
</dbReference>
<protein>
    <submittedName>
        <fullName evidence="4">Prefoldin subunit 1</fullName>
    </submittedName>
</protein>
<dbReference type="PANTHER" id="PTHR20903:SF0">
    <property type="entry name" value="PREFOLDIN SUBUNIT 1"/>
    <property type="match status" value="1"/>
</dbReference>
<evidence type="ECO:0000256" key="1">
    <source>
        <dbReference type="ARBA" id="ARBA00008045"/>
    </source>
</evidence>